<evidence type="ECO:0000256" key="4">
    <source>
        <dbReference type="ARBA" id="ARBA00022679"/>
    </source>
</evidence>
<dbReference type="GO" id="GO:0030247">
    <property type="term" value="F:polysaccharide binding"/>
    <property type="evidence" value="ECO:0007669"/>
    <property type="project" value="InterPro"/>
</dbReference>
<dbReference type="Pfam" id="PF07714">
    <property type="entry name" value="PK_Tyr_Ser-Thr"/>
    <property type="match status" value="1"/>
</dbReference>
<sequence>MKFPNLYQFQLSLILITLLVVIVVPQASSSPNKSYENCSRSFTCGTLSGIQYPFSRNEDPGYCGYPGFELNCNNRNSPTIDMNNMTYHILSIDHSSQMLKIVREDVLESICPHDFINTTINHNLFDYYLNYMNITFLYGCPDSLNLHGNTFSCDDTGIDKVLVLPGDQGPGICNKSVIVPVPVMAIGSTGLVNSSGLERILRDGFEVRWKVDTMGCSQCIESNGDCYYSYDTNKTACACPGGSPLIAGGCTMANTSQAGSSTKNRPLTIVLPVTGGILATIGIGSGLLFCRYRKKKRASGANETPIKDSITTVSTTFPTTTTSCTSTITSTITEIGNSTYFGTHVFTNDELEAATDGFHDSRELGDGGFGTVYYGKLIDGREVAVKRLYQNSFKRVEQFMNEVEILTMLNHENLVKFYGCTSRRSRQLLLVYEYIANGTVADHLHGKLARPGWLSWPLRLTIAIETAEALAYLHESDIIHRDVKTSNILLDTSFRVKVADFGLSRLFPINVTHVSTAPQGTPGYVDPEYYQCYRLTDKSDVYSFGVVLMELISSLPAVDTGRHRHDVNLASMAMDRIQNGRLGELVDQGIGFENRWGGEAGGDAGGGVGFPVSAKGEGDEAGDERSGGEFERDRE</sequence>
<keyword evidence="7" id="KW-0418">Kinase</keyword>
<dbReference type="Gene3D" id="1.10.510.10">
    <property type="entry name" value="Transferase(Phosphotransferase) domain 1"/>
    <property type="match status" value="1"/>
</dbReference>
<keyword evidence="14" id="KW-0812">Transmembrane</keyword>
<keyword evidence="8 12" id="KW-0067">ATP-binding</keyword>
<organism evidence="17 18">
    <name type="scientific">Deinandra increscens subsp. villosa</name>
    <dbReference type="NCBI Taxonomy" id="3103831"/>
    <lineage>
        <taxon>Eukaryota</taxon>
        <taxon>Viridiplantae</taxon>
        <taxon>Streptophyta</taxon>
        <taxon>Embryophyta</taxon>
        <taxon>Tracheophyta</taxon>
        <taxon>Spermatophyta</taxon>
        <taxon>Magnoliopsida</taxon>
        <taxon>eudicotyledons</taxon>
        <taxon>Gunneridae</taxon>
        <taxon>Pentapetalae</taxon>
        <taxon>asterids</taxon>
        <taxon>campanulids</taxon>
        <taxon>Asterales</taxon>
        <taxon>Asteraceae</taxon>
        <taxon>Asteroideae</taxon>
        <taxon>Heliantheae alliance</taxon>
        <taxon>Madieae</taxon>
        <taxon>Madiinae</taxon>
        <taxon>Deinandra</taxon>
    </lineage>
</organism>
<dbReference type="InterPro" id="IPR025287">
    <property type="entry name" value="WAK_GUB"/>
</dbReference>
<evidence type="ECO:0000256" key="10">
    <source>
        <dbReference type="ARBA" id="ARBA00047899"/>
    </source>
</evidence>
<dbReference type="EC" id="2.7.11.1" evidence="2"/>
<dbReference type="InterPro" id="IPR032872">
    <property type="entry name" value="WAK_assoc_C"/>
</dbReference>
<evidence type="ECO:0000259" key="16">
    <source>
        <dbReference type="PROSITE" id="PS50011"/>
    </source>
</evidence>
<dbReference type="PANTHER" id="PTHR46008">
    <property type="entry name" value="LEAF RUST 10 DISEASE-RESISTANCE LOCUS RECEPTOR-LIKE PROTEIN KINASE-LIKE 1.4"/>
    <property type="match status" value="1"/>
</dbReference>
<evidence type="ECO:0000256" key="1">
    <source>
        <dbReference type="ARBA" id="ARBA00004167"/>
    </source>
</evidence>
<keyword evidence="5 15" id="KW-0732">Signal</keyword>
<evidence type="ECO:0000256" key="5">
    <source>
        <dbReference type="ARBA" id="ARBA00022729"/>
    </source>
</evidence>
<comment type="catalytic activity">
    <reaction evidence="10">
        <text>L-threonyl-[protein] + ATP = O-phospho-L-threonyl-[protein] + ADP + H(+)</text>
        <dbReference type="Rhea" id="RHEA:46608"/>
        <dbReference type="Rhea" id="RHEA-COMP:11060"/>
        <dbReference type="Rhea" id="RHEA-COMP:11605"/>
        <dbReference type="ChEBI" id="CHEBI:15378"/>
        <dbReference type="ChEBI" id="CHEBI:30013"/>
        <dbReference type="ChEBI" id="CHEBI:30616"/>
        <dbReference type="ChEBI" id="CHEBI:61977"/>
        <dbReference type="ChEBI" id="CHEBI:456216"/>
        <dbReference type="EC" id="2.7.11.1"/>
    </reaction>
</comment>
<keyword evidence="3" id="KW-0723">Serine/threonine-protein kinase</keyword>
<dbReference type="PROSITE" id="PS00107">
    <property type="entry name" value="PROTEIN_KINASE_ATP"/>
    <property type="match status" value="1"/>
</dbReference>
<evidence type="ECO:0000256" key="12">
    <source>
        <dbReference type="PROSITE-ProRule" id="PRU10141"/>
    </source>
</evidence>
<feature type="region of interest" description="Disordered" evidence="13">
    <location>
        <begin position="601"/>
        <end position="635"/>
    </location>
</feature>
<dbReference type="SUPFAM" id="SSF56112">
    <property type="entry name" value="Protein kinase-like (PK-like)"/>
    <property type="match status" value="1"/>
</dbReference>
<protein>
    <recommendedName>
        <fullName evidence="2">non-specific serine/threonine protein kinase</fullName>
        <ecNumber evidence="2">2.7.11.1</ecNumber>
    </recommendedName>
</protein>
<proteinExistence type="predicted"/>
<dbReference type="SMART" id="SM00220">
    <property type="entry name" value="S_TKc"/>
    <property type="match status" value="1"/>
</dbReference>
<evidence type="ECO:0000313" key="18">
    <source>
        <dbReference type="Proteomes" id="UP001408789"/>
    </source>
</evidence>
<dbReference type="AlphaFoldDB" id="A0AAP0DF20"/>
<dbReference type="InterPro" id="IPR011009">
    <property type="entry name" value="Kinase-like_dom_sf"/>
</dbReference>
<comment type="caution">
    <text evidence="17">The sequence shown here is derived from an EMBL/GenBank/DDBJ whole genome shotgun (WGS) entry which is preliminary data.</text>
</comment>
<keyword evidence="4" id="KW-0808">Transferase</keyword>
<dbReference type="Pfam" id="PF14380">
    <property type="entry name" value="WAK_assoc"/>
    <property type="match status" value="1"/>
</dbReference>
<dbReference type="InterPro" id="IPR001245">
    <property type="entry name" value="Ser-Thr/Tyr_kinase_cat_dom"/>
</dbReference>
<dbReference type="GO" id="GO:0004674">
    <property type="term" value="F:protein serine/threonine kinase activity"/>
    <property type="evidence" value="ECO:0007669"/>
    <property type="project" value="UniProtKB-KW"/>
</dbReference>
<feature type="transmembrane region" description="Helical" evidence="14">
    <location>
        <begin position="269"/>
        <end position="290"/>
    </location>
</feature>
<evidence type="ECO:0000256" key="8">
    <source>
        <dbReference type="ARBA" id="ARBA00022840"/>
    </source>
</evidence>
<evidence type="ECO:0000256" key="9">
    <source>
        <dbReference type="ARBA" id="ARBA00023180"/>
    </source>
</evidence>
<evidence type="ECO:0000256" key="13">
    <source>
        <dbReference type="SAM" id="MobiDB-lite"/>
    </source>
</evidence>
<dbReference type="Pfam" id="PF13947">
    <property type="entry name" value="GUB_WAK_bind"/>
    <property type="match status" value="1"/>
</dbReference>
<evidence type="ECO:0000256" key="11">
    <source>
        <dbReference type="ARBA" id="ARBA00048679"/>
    </source>
</evidence>
<dbReference type="EMBL" id="JBCNJP010000011">
    <property type="protein sequence ID" value="KAK9071402.1"/>
    <property type="molecule type" value="Genomic_DNA"/>
</dbReference>
<reference evidence="17 18" key="1">
    <citation type="submission" date="2024-04" db="EMBL/GenBank/DDBJ databases">
        <title>The reference genome of an endangered Asteraceae, Deinandra increscens subsp. villosa, native to the Central Coast of California.</title>
        <authorList>
            <person name="Guilliams M."/>
            <person name="Hasenstab-Lehman K."/>
            <person name="Meyer R."/>
            <person name="Mcevoy S."/>
        </authorList>
    </citation>
    <scope>NUCLEOTIDE SEQUENCE [LARGE SCALE GENOMIC DNA]</scope>
    <source>
        <tissue evidence="17">Leaf</tissue>
    </source>
</reference>
<keyword evidence="14" id="KW-0472">Membrane</keyword>
<gene>
    <name evidence="17" type="ORF">SSX86_009971</name>
</gene>
<dbReference type="InterPro" id="IPR017441">
    <property type="entry name" value="Protein_kinase_ATP_BS"/>
</dbReference>
<evidence type="ECO:0000313" key="17">
    <source>
        <dbReference type="EMBL" id="KAK9071402.1"/>
    </source>
</evidence>
<dbReference type="InterPro" id="IPR000719">
    <property type="entry name" value="Prot_kinase_dom"/>
</dbReference>
<keyword evidence="14" id="KW-1133">Transmembrane helix</keyword>
<feature type="chain" id="PRO_5042945535" description="non-specific serine/threonine protein kinase" evidence="15">
    <location>
        <begin position="30"/>
        <end position="635"/>
    </location>
</feature>
<comment type="catalytic activity">
    <reaction evidence="11">
        <text>L-seryl-[protein] + ATP = O-phospho-L-seryl-[protein] + ADP + H(+)</text>
        <dbReference type="Rhea" id="RHEA:17989"/>
        <dbReference type="Rhea" id="RHEA-COMP:9863"/>
        <dbReference type="Rhea" id="RHEA-COMP:11604"/>
        <dbReference type="ChEBI" id="CHEBI:15378"/>
        <dbReference type="ChEBI" id="CHEBI:29999"/>
        <dbReference type="ChEBI" id="CHEBI:30616"/>
        <dbReference type="ChEBI" id="CHEBI:83421"/>
        <dbReference type="ChEBI" id="CHEBI:456216"/>
        <dbReference type="EC" id="2.7.11.1"/>
    </reaction>
</comment>
<evidence type="ECO:0000256" key="2">
    <source>
        <dbReference type="ARBA" id="ARBA00012513"/>
    </source>
</evidence>
<evidence type="ECO:0000256" key="7">
    <source>
        <dbReference type="ARBA" id="ARBA00022777"/>
    </source>
</evidence>
<keyword evidence="6 12" id="KW-0547">Nucleotide-binding</keyword>
<dbReference type="GO" id="GO:0016020">
    <property type="term" value="C:membrane"/>
    <property type="evidence" value="ECO:0007669"/>
    <property type="project" value="UniProtKB-SubCell"/>
</dbReference>
<dbReference type="PROSITE" id="PS00108">
    <property type="entry name" value="PROTEIN_KINASE_ST"/>
    <property type="match status" value="1"/>
</dbReference>
<feature type="compositionally biased region" description="Basic and acidic residues" evidence="13">
    <location>
        <begin position="623"/>
        <end position="635"/>
    </location>
</feature>
<dbReference type="Proteomes" id="UP001408789">
    <property type="component" value="Unassembled WGS sequence"/>
</dbReference>
<feature type="binding site" evidence="12">
    <location>
        <position position="386"/>
    </location>
    <ligand>
        <name>ATP</name>
        <dbReference type="ChEBI" id="CHEBI:30616"/>
    </ligand>
</feature>
<dbReference type="InterPro" id="IPR008271">
    <property type="entry name" value="Ser/Thr_kinase_AS"/>
</dbReference>
<evidence type="ECO:0000256" key="6">
    <source>
        <dbReference type="ARBA" id="ARBA00022741"/>
    </source>
</evidence>
<dbReference type="GO" id="GO:0005524">
    <property type="term" value="F:ATP binding"/>
    <property type="evidence" value="ECO:0007669"/>
    <property type="project" value="UniProtKB-UniRule"/>
</dbReference>
<dbReference type="PANTHER" id="PTHR46008:SF22">
    <property type="entry name" value="CONCANAVALIN A-LIKE LECTIN_GLUCANASE DOMAIN-CONTAINING PROTEIN-RELATED"/>
    <property type="match status" value="1"/>
</dbReference>
<name>A0AAP0DF20_9ASTR</name>
<accession>A0AAP0DF20</accession>
<evidence type="ECO:0000256" key="14">
    <source>
        <dbReference type="SAM" id="Phobius"/>
    </source>
</evidence>
<keyword evidence="9" id="KW-0325">Glycoprotein</keyword>
<dbReference type="Gene3D" id="3.30.200.20">
    <property type="entry name" value="Phosphorylase Kinase, domain 1"/>
    <property type="match status" value="1"/>
</dbReference>
<dbReference type="PROSITE" id="PS50011">
    <property type="entry name" value="PROTEIN_KINASE_DOM"/>
    <property type="match status" value="1"/>
</dbReference>
<feature type="signal peptide" evidence="15">
    <location>
        <begin position="1"/>
        <end position="29"/>
    </location>
</feature>
<evidence type="ECO:0000256" key="15">
    <source>
        <dbReference type="SAM" id="SignalP"/>
    </source>
</evidence>
<evidence type="ECO:0000256" key="3">
    <source>
        <dbReference type="ARBA" id="ARBA00022527"/>
    </source>
</evidence>
<comment type="subcellular location">
    <subcellularLocation>
        <location evidence="1">Membrane</location>
        <topology evidence="1">Single-pass membrane protein</topology>
    </subcellularLocation>
</comment>
<keyword evidence="18" id="KW-1185">Reference proteome</keyword>
<feature type="domain" description="Protein kinase" evidence="16">
    <location>
        <begin position="358"/>
        <end position="635"/>
    </location>
</feature>